<dbReference type="Pfam" id="PF01725">
    <property type="entry name" value="Ham1p_like"/>
    <property type="match status" value="1"/>
</dbReference>
<dbReference type="SUPFAM" id="SSF52972">
    <property type="entry name" value="ITPase-like"/>
    <property type="match status" value="1"/>
</dbReference>
<keyword evidence="1" id="KW-0378">Hydrolase</keyword>
<evidence type="ECO:0000313" key="3">
    <source>
        <dbReference type="Proteomes" id="UP000292886"/>
    </source>
</evidence>
<dbReference type="GO" id="GO:0047429">
    <property type="term" value="F:nucleoside triphosphate diphosphatase activity"/>
    <property type="evidence" value="ECO:0007669"/>
    <property type="project" value="InterPro"/>
</dbReference>
<dbReference type="Proteomes" id="UP000292886">
    <property type="component" value="Chromosome"/>
</dbReference>
<gene>
    <name evidence="2" type="ORF">EQG49_01575</name>
</gene>
<proteinExistence type="predicted"/>
<keyword evidence="3" id="KW-1185">Reference proteome</keyword>
<dbReference type="InterPro" id="IPR002637">
    <property type="entry name" value="RdgB/HAM1"/>
</dbReference>
<dbReference type="InterPro" id="IPR029001">
    <property type="entry name" value="ITPase-like_fam"/>
</dbReference>
<dbReference type="EMBL" id="CP037940">
    <property type="protein sequence ID" value="QBO35240.1"/>
    <property type="molecule type" value="Genomic_DNA"/>
</dbReference>
<dbReference type="OrthoDB" id="2142580at2"/>
<name>A0A4P6YRI9_9LACO</name>
<organism evidence="2 3">
    <name type="scientific">Periweissella cryptocerci</name>
    <dbReference type="NCBI Taxonomy" id="2506420"/>
    <lineage>
        <taxon>Bacteria</taxon>
        <taxon>Bacillati</taxon>
        <taxon>Bacillota</taxon>
        <taxon>Bacilli</taxon>
        <taxon>Lactobacillales</taxon>
        <taxon>Lactobacillaceae</taxon>
        <taxon>Periweissella</taxon>
    </lineage>
</organism>
<dbReference type="Gene3D" id="3.90.950.10">
    <property type="match status" value="1"/>
</dbReference>
<accession>A0A4P6YRI9</accession>
<dbReference type="GO" id="GO:0009143">
    <property type="term" value="P:nucleoside triphosphate catabolic process"/>
    <property type="evidence" value="ECO:0007669"/>
    <property type="project" value="InterPro"/>
</dbReference>
<dbReference type="RefSeq" id="WP_133362320.1">
    <property type="nucleotide sequence ID" value="NZ_CP037940.1"/>
</dbReference>
<protein>
    <submittedName>
        <fullName evidence="2">Non-canonical purine NTP pyrophosphatase</fullName>
    </submittedName>
</protein>
<dbReference type="AlphaFoldDB" id="A0A4P6YRI9"/>
<evidence type="ECO:0000313" key="2">
    <source>
        <dbReference type="EMBL" id="QBO35240.1"/>
    </source>
</evidence>
<evidence type="ECO:0000256" key="1">
    <source>
        <dbReference type="ARBA" id="ARBA00022801"/>
    </source>
</evidence>
<dbReference type="KEGG" id="wei:EQG49_01575"/>
<reference evidence="3" key="1">
    <citation type="submission" date="2019-03" db="EMBL/GenBank/DDBJ databases">
        <title>Weissella sp. 26KH-42 Genome sequencing.</title>
        <authorList>
            <person name="Heo J."/>
            <person name="Kim S.-J."/>
            <person name="Kim J.-S."/>
            <person name="Hong S.-B."/>
            <person name="Kwon S.-W."/>
        </authorList>
    </citation>
    <scope>NUCLEOTIDE SEQUENCE [LARGE SCALE GENOMIC DNA]</scope>
    <source>
        <strain evidence="3">26KH-42</strain>
    </source>
</reference>
<sequence>MRIILASNNTAKTTEIAAFFAQLGITVLNYRDVLPQQVFPDETTDDMAANALQKAAFIAKMLPDEYVLGDDSGMFITALPEHFGAVTMREFIAHDAYDDDAVNNYVLGLLAQHSNRRGYLQADFALVTPNGYLQSVGRGGVQVASAPRGSYSHGLDDIFETETGKTLAELPIKQRLPYAHRGRAAQDLVAQLNGR</sequence>